<keyword evidence="5 7" id="KW-0175">Coiled coil</keyword>
<organism evidence="9">
    <name type="scientific">Capitella teleta</name>
    <name type="common">Polychaete worm</name>
    <dbReference type="NCBI Taxonomy" id="283909"/>
    <lineage>
        <taxon>Eukaryota</taxon>
        <taxon>Metazoa</taxon>
        <taxon>Spiralia</taxon>
        <taxon>Lophotrochozoa</taxon>
        <taxon>Annelida</taxon>
        <taxon>Polychaeta</taxon>
        <taxon>Sedentaria</taxon>
        <taxon>Scolecida</taxon>
        <taxon>Capitellidae</taxon>
        <taxon>Capitella</taxon>
    </lineage>
</organism>
<keyword evidence="6" id="KW-0206">Cytoskeleton</keyword>
<evidence type="ECO:0000256" key="3">
    <source>
        <dbReference type="ARBA" id="ARBA00022490"/>
    </source>
</evidence>
<evidence type="ECO:0000256" key="5">
    <source>
        <dbReference type="ARBA" id="ARBA00023054"/>
    </source>
</evidence>
<evidence type="ECO:0000256" key="7">
    <source>
        <dbReference type="SAM" id="Coils"/>
    </source>
</evidence>
<proteinExistence type="inferred from homology"/>
<keyword evidence="11" id="KW-1185">Reference proteome</keyword>
<dbReference type="Pfam" id="PF05010">
    <property type="entry name" value="TACC_C"/>
    <property type="match status" value="1"/>
</dbReference>
<dbReference type="EMBL" id="KB308480">
    <property type="protein sequence ID" value="ELT97715.1"/>
    <property type="molecule type" value="Genomic_DNA"/>
</dbReference>
<keyword evidence="4" id="KW-0597">Phosphoprotein</keyword>
<reference evidence="11" key="1">
    <citation type="submission" date="2012-12" db="EMBL/GenBank/DDBJ databases">
        <authorList>
            <person name="Hellsten U."/>
            <person name="Grimwood J."/>
            <person name="Chapman J.A."/>
            <person name="Shapiro H."/>
            <person name="Aerts A."/>
            <person name="Otillar R.P."/>
            <person name="Terry A.Y."/>
            <person name="Boore J.L."/>
            <person name="Simakov O."/>
            <person name="Marletaz F."/>
            <person name="Cho S.-J."/>
            <person name="Edsinger-Gonzales E."/>
            <person name="Havlak P."/>
            <person name="Kuo D.-H."/>
            <person name="Larsson T."/>
            <person name="Lv J."/>
            <person name="Arendt D."/>
            <person name="Savage R."/>
            <person name="Osoegawa K."/>
            <person name="de Jong P."/>
            <person name="Lindberg D.R."/>
            <person name="Seaver E.C."/>
            <person name="Weisblat D.A."/>
            <person name="Putnam N.H."/>
            <person name="Grigoriev I.V."/>
            <person name="Rokhsar D.S."/>
        </authorList>
    </citation>
    <scope>NUCLEOTIDE SEQUENCE</scope>
    <source>
        <strain evidence="11">I ESC-2004</strain>
    </source>
</reference>
<dbReference type="InterPro" id="IPR039915">
    <property type="entry name" value="TACC"/>
</dbReference>
<keyword evidence="3" id="KW-0963">Cytoplasm</keyword>
<dbReference type="PANTHER" id="PTHR13924:SF10">
    <property type="entry name" value="TRANSFORMING ACIDIC COILED-COIL PROTEIN, ISOFORM K"/>
    <property type="match status" value="1"/>
</dbReference>
<dbReference type="GO" id="GO:0007097">
    <property type="term" value="P:nuclear migration"/>
    <property type="evidence" value="ECO:0007669"/>
    <property type="project" value="TreeGrafter"/>
</dbReference>
<dbReference type="Gene3D" id="1.20.5.1700">
    <property type="match status" value="1"/>
</dbReference>
<dbReference type="STRING" id="283909.R7U3G4"/>
<dbReference type="EMBL" id="AMQN01010754">
    <property type="status" value="NOT_ANNOTATED_CDS"/>
    <property type="molecule type" value="Genomic_DNA"/>
</dbReference>
<dbReference type="OrthoDB" id="10255048at2759"/>
<dbReference type="EnsemblMetazoa" id="CapteT167820">
    <property type="protein sequence ID" value="CapteP167820"/>
    <property type="gene ID" value="CapteG167820"/>
</dbReference>
<dbReference type="PANTHER" id="PTHR13924">
    <property type="entry name" value="TRANSFORMING ACIDIC COILED-COIL CONTAINING PROTEIN 1/2"/>
    <property type="match status" value="1"/>
</dbReference>
<evidence type="ECO:0000259" key="8">
    <source>
        <dbReference type="Pfam" id="PF05010"/>
    </source>
</evidence>
<dbReference type="Proteomes" id="UP000014760">
    <property type="component" value="Unassembled WGS sequence"/>
</dbReference>
<dbReference type="GO" id="GO:0007052">
    <property type="term" value="P:mitotic spindle organization"/>
    <property type="evidence" value="ECO:0007669"/>
    <property type="project" value="InterPro"/>
</dbReference>
<dbReference type="FunFam" id="1.20.5.1700:FF:000001">
    <property type="entry name" value="Transforming acidic coiled-coil-containing protein 1 isoform 2"/>
    <property type="match status" value="1"/>
</dbReference>
<feature type="coiled-coil region" evidence="7">
    <location>
        <begin position="79"/>
        <end position="163"/>
    </location>
</feature>
<dbReference type="AlphaFoldDB" id="R7U3G4"/>
<gene>
    <name evidence="9" type="ORF">CAPTEDRAFT_167820</name>
</gene>
<evidence type="ECO:0000313" key="9">
    <source>
        <dbReference type="EMBL" id="ELT97715.1"/>
    </source>
</evidence>
<reference evidence="9 11" key="2">
    <citation type="journal article" date="2013" name="Nature">
        <title>Insights into bilaterian evolution from three spiralian genomes.</title>
        <authorList>
            <person name="Simakov O."/>
            <person name="Marletaz F."/>
            <person name="Cho S.J."/>
            <person name="Edsinger-Gonzales E."/>
            <person name="Havlak P."/>
            <person name="Hellsten U."/>
            <person name="Kuo D.H."/>
            <person name="Larsson T."/>
            <person name="Lv J."/>
            <person name="Arendt D."/>
            <person name="Savage R."/>
            <person name="Osoegawa K."/>
            <person name="de Jong P."/>
            <person name="Grimwood J."/>
            <person name="Chapman J.A."/>
            <person name="Shapiro H."/>
            <person name="Aerts A."/>
            <person name="Otillar R.P."/>
            <person name="Terry A.Y."/>
            <person name="Boore J.L."/>
            <person name="Grigoriev I.V."/>
            <person name="Lindberg D.R."/>
            <person name="Seaver E.C."/>
            <person name="Weisblat D.A."/>
            <person name="Putnam N.H."/>
            <person name="Rokhsar D.S."/>
        </authorList>
    </citation>
    <scope>NUCLEOTIDE SEQUENCE</scope>
    <source>
        <strain evidence="9 11">I ESC-2004</strain>
    </source>
</reference>
<name>R7U3G4_CAPTE</name>
<comment type="similarity">
    <text evidence="2">Belongs to the TACC family.</text>
</comment>
<reference evidence="10" key="3">
    <citation type="submission" date="2015-06" db="UniProtKB">
        <authorList>
            <consortium name="EnsemblMetazoa"/>
        </authorList>
    </citation>
    <scope>IDENTIFICATION</scope>
</reference>
<evidence type="ECO:0000256" key="6">
    <source>
        <dbReference type="ARBA" id="ARBA00023212"/>
    </source>
</evidence>
<evidence type="ECO:0000313" key="10">
    <source>
        <dbReference type="EnsemblMetazoa" id="CapteP167820"/>
    </source>
</evidence>
<sequence>MKTVVMEYEKTVTMLVAEKENSSCANTDSLSELARERDQALEDLQSVETAFSDLHRRFEKSKSTVEAFKKNEETLKKCVSDYQTKLKKQEEKYQSLKHLAEDRLSTSHEAFENYKRSTKGDITRLELALRKAELEVKTLQQTVEQKTNENAELTNICDELLNKVGSE</sequence>
<dbReference type="InterPro" id="IPR007707">
    <property type="entry name" value="TACC_C"/>
</dbReference>
<accession>R7U3G4</accession>
<dbReference type="HOGENOM" id="CLU_057046_2_0_1"/>
<evidence type="ECO:0000256" key="4">
    <source>
        <dbReference type="ARBA" id="ARBA00022553"/>
    </source>
</evidence>
<dbReference type="GO" id="GO:0005737">
    <property type="term" value="C:cytoplasm"/>
    <property type="evidence" value="ECO:0007669"/>
    <property type="project" value="TreeGrafter"/>
</dbReference>
<dbReference type="OMA" id="VYRISIN"/>
<comment type="subcellular location">
    <subcellularLocation>
        <location evidence="1">Cytoplasm</location>
        <location evidence="1">Cytoskeleton</location>
    </subcellularLocation>
</comment>
<evidence type="ECO:0000313" key="11">
    <source>
        <dbReference type="Proteomes" id="UP000014760"/>
    </source>
</evidence>
<dbReference type="GO" id="GO:0005856">
    <property type="term" value="C:cytoskeleton"/>
    <property type="evidence" value="ECO:0007669"/>
    <property type="project" value="UniProtKB-SubCell"/>
</dbReference>
<protein>
    <recommendedName>
        <fullName evidence="8">Transforming acidic coiled-coil-containing protein C-terminal domain-containing protein</fullName>
    </recommendedName>
</protein>
<evidence type="ECO:0000256" key="1">
    <source>
        <dbReference type="ARBA" id="ARBA00004245"/>
    </source>
</evidence>
<evidence type="ECO:0000256" key="2">
    <source>
        <dbReference type="ARBA" id="ARBA00009423"/>
    </source>
</evidence>
<feature type="domain" description="Transforming acidic coiled-coil-containing protein C-terminal" evidence="8">
    <location>
        <begin position="1"/>
        <end position="160"/>
    </location>
</feature>